<keyword evidence="2" id="KW-1185">Reference proteome</keyword>
<evidence type="ECO:0000313" key="2">
    <source>
        <dbReference type="Proteomes" id="UP001227268"/>
    </source>
</evidence>
<organism evidence="1 2">
    <name type="scientific">Naganishia friedmannii</name>
    <dbReference type="NCBI Taxonomy" id="89922"/>
    <lineage>
        <taxon>Eukaryota</taxon>
        <taxon>Fungi</taxon>
        <taxon>Dikarya</taxon>
        <taxon>Basidiomycota</taxon>
        <taxon>Agaricomycotina</taxon>
        <taxon>Tremellomycetes</taxon>
        <taxon>Filobasidiales</taxon>
        <taxon>Filobasidiaceae</taxon>
        <taxon>Naganishia</taxon>
    </lineage>
</organism>
<reference evidence="1" key="1">
    <citation type="submission" date="2023-04" db="EMBL/GenBank/DDBJ databases">
        <title>Draft Genome sequencing of Naganishia species isolated from polar environments using Oxford Nanopore Technology.</title>
        <authorList>
            <person name="Leo P."/>
            <person name="Venkateswaran K."/>
        </authorList>
    </citation>
    <scope>NUCLEOTIDE SEQUENCE</scope>
    <source>
        <strain evidence="1">MNA-CCFEE 5423</strain>
    </source>
</reference>
<gene>
    <name evidence="1" type="ORF">QFC21_007097</name>
</gene>
<dbReference type="EMBL" id="JASBWT010000046">
    <property type="protein sequence ID" value="KAJ9091794.1"/>
    <property type="molecule type" value="Genomic_DNA"/>
</dbReference>
<name>A0ACC2UXI6_9TREE</name>
<sequence>MNVISHDIHFETMPTLYETVNFRVPQKLREYEGKLCTFPEGFRYTRFCIFEEWKNHTRALPEALLQQLRTWTSKMPKLKATFITNRTGASARLSCYIYLHKPITISEVFECVTVSPLLSPHGLDVVSHELDPNAYLKPDKRVIHAANGTFDVGSP</sequence>
<protein>
    <submittedName>
        <fullName evidence="1">Uncharacterized protein</fullName>
    </submittedName>
</protein>
<accession>A0ACC2UXI6</accession>
<evidence type="ECO:0000313" key="1">
    <source>
        <dbReference type="EMBL" id="KAJ9091794.1"/>
    </source>
</evidence>
<dbReference type="Proteomes" id="UP001227268">
    <property type="component" value="Unassembled WGS sequence"/>
</dbReference>
<proteinExistence type="predicted"/>
<comment type="caution">
    <text evidence="1">The sequence shown here is derived from an EMBL/GenBank/DDBJ whole genome shotgun (WGS) entry which is preliminary data.</text>
</comment>